<name>A0A1G7P3U1_9PSEU</name>
<protein>
    <submittedName>
        <fullName evidence="1">Enamine deaminase RidA, house cleaning of reactive enamine intermediates, YjgF/YER057c/UK114 family</fullName>
    </submittedName>
</protein>
<keyword evidence="2" id="KW-1185">Reference proteome</keyword>
<sequence>MSVTLINAEGLPQVDIYHHVAVTTGSKTVYLAGQVDWTGAADLATQVENAYVNVHTALKAAGASFQDLARVRVYVVDWTPDKMPELLKGMENAMARVGETAQPPATLIGVAALDVPEHLVEIEAVASID</sequence>
<dbReference type="EMBL" id="FNCC01000003">
    <property type="protein sequence ID" value="SDF80289.1"/>
    <property type="molecule type" value="Genomic_DNA"/>
</dbReference>
<dbReference type="STRING" id="200378.SAMN05216553_103361"/>
<dbReference type="CDD" id="cd00448">
    <property type="entry name" value="YjgF_YER057c_UK114_family"/>
    <property type="match status" value="1"/>
</dbReference>
<gene>
    <name evidence="1" type="ORF">SAMN05216553_103361</name>
</gene>
<dbReference type="InterPro" id="IPR035959">
    <property type="entry name" value="RutC-like_sf"/>
</dbReference>
<accession>A0A1G7P3U1</accession>
<organism evidence="1 2">
    <name type="scientific">Lentzea fradiae</name>
    <dbReference type="NCBI Taxonomy" id="200378"/>
    <lineage>
        <taxon>Bacteria</taxon>
        <taxon>Bacillati</taxon>
        <taxon>Actinomycetota</taxon>
        <taxon>Actinomycetes</taxon>
        <taxon>Pseudonocardiales</taxon>
        <taxon>Pseudonocardiaceae</taxon>
        <taxon>Lentzea</taxon>
    </lineage>
</organism>
<dbReference type="PANTHER" id="PTHR43857:SF1">
    <property type="entry name" value="YJGH FAMILY PROTEIN"/>
    <property type="match status" value="1"/>
</dbReference>
<dbReference type="Pfam" id="PF01042">
    <property type="entry name" value="Ribonuc_L-PSP"/>
    <property type="match status" value="1"/>
</dbReference>
<proteinExistence type="predicted"/>
<dbReference type="Proteomes" id="UP000199623">
    <property type="component" value="Unassembled WGS sequence"/>
</dbReference>
<dbReference type="SUPFAM" id="SSF55298">
    <property type="entry name" value="YjgF-like"/>
    <property type="match status" value="1"/>
</dbReference>
<dbReference type="RefSeq" id="WP_090047490.1">
    <property type="nucleotide sequence ID" value="NZ_FNCC01000003.1"/>
</dbReference>
<dbReference type="PANTHER" id="PTHR43857">
    <property type="entry name" value="BLR7761 PROTEIN"/>
    <property type="match status" value="1"/>
</dbReference>
<dbReference type="AlphaFoldDB" id="A0A1G7P3U1"/>
<evidence type="ECO:0000313" key="1">
    <source>
        <dbReference type="EMBL" id="SDF80289.1"/>
    </source>
</evidence>
<dbReference type="OrthoDB" id="3212792at2"/>
<evidence type="ECO:0000313" key="2">
    <source>
        <dbReference type="Proteomes" id="UP000199623"/>
    </source>
</evidence>
<dbReference type="InterPro" id="IPR006175">
    <property type="entry name" value="YjgF/YER057c/UK114"/>
</dbReference>
<dbReference type="Gene3D" id="3.30.1330.40">
    <property type="entry name" value="RutC-like"/>
    <property type="match status" value="1"/>
</dbReference>
<reference evidence="2" key="1">
    <citation type="submission" date="2016-10" db="EMBL/GenBank/DDBJ databases">
        <authorList>
            <person name="Varghese N."/>
            <person name="Submissions S."/>
        </authorList>
    </citation>
    <scope>NUCLEOTIDE SEQUENCE [LARGE SCALE GENOMIC DNA]</scope>
    <source>
        <strain evidence="2">CGMCC 4.3506</strain>
    </source>
</reference>